<proteinExistence type="predicted"/>
<dbReference type="EMBL" id="BLAL01000338">
    <property type="protein sequence ID" value="GET04110.1"/>
    <property type="molecule type" value="Genomic_DNA"/>
</dbReference>
<name>A0A8H3MDQ2_9GLOM</name>
<comment type="caution">
    <text evidence="5">The sequence shown here is derived from an EMBL/GenBank/DDBJ whole genome shotgun (WGS) entry which is preliminary data.</text>
</comment>
<accession>A0A8H3MDQ2</accession>
<evidence type="ECO:0000256" key="3">
    <source>
        <dbReference type="ARBA" id="ARBA00022525"/>
    </source>
</evidence>
<evidence type="ECO:0000313" key="6">
    <source>
        <dbReference type="Proteomes" id="UP000615446"/>
    </source>
</evidence>
<organism evidence="5 6">
    <name type="scientific">Rhizophagus clarus</name>
    <dbReference type="NCBI Taxonomy" id="94130"/>
    <lineage>
        <taxon>Eukaryota</taxon>
        <taxon>Fungi</taxon>
        <taxon>Fungi incertae sedis</taxon>
        <taxon>Mucoromycota</taxon>
        <taxon>Glomeromycotina</taxon>
        <taxon>Glomeromycetes</taxon>
        <taxon>Glomerales</taxon>
        <taxon>Glomeraceae</taxon>
        <taxon>Rhizophagus</taxon>
    </lineage>
</organism>
<protein>
    <recommendedName>
        <fullName evidence="4">Crinkler effector protein N-terminal domain-containing protein</fullName>
    </recommendedName>
</protein>
<evidence type="ECO:0000313" key="5">
    <source>
        <dbReference type="EMBL" id="GET04110.1"/>
    </source>
</evidence>
<dbReference type="Pfam" id="PF20147">
    <property type="entry name" value="Crinkler"/>
    <property type="match status" value="1"/>
</dbReference>
<reference evidence="5" key="1">
    <citation type="submission" date="2019-10" db="EMBL/GenBank/DDBJ databases">
        <title>Conservation and host-specific expression of non-tandemly repeated heterogenous ribosome RNA gene in arbuscular mycorrhizal fungi.</title>
        <authorList>
            <person name="Maeda T."/>
            <person name="Kobayashi Y."/>
            <person name="Nakagawa T."/>
            <person name="Ezawa T."/>
            <person name="Yamaguchi K."/>
            <person name="Bino T."/>
            <person name="Nishimoto Y."/>
            <person name="Shigenobu S."/>
            <person name="Kawaguchi M."/>
        </authorList>
    </citation>
    <scope>NUCLEOTIDE SEQUENCE</scope>
    <source>
        <strain evidence="5">HR1</strain>
    </source>
</reference>
<sequence length="303" mass="34960">MGNILHEIFKIEIKKEETVKGLKEIIMEKQNFDDLSFKLWKVDIPFRKYNEKLIKLVTDYINIKEDLKGLEMKDTNDINIFQFFLNNDEECIHILIESRISFKICAEKMELLHNNIIINSNSMTEFIQQTKSEQHKNSSKENLKIYIHKSKITLDWTSFLFRVLRERKTNRGLRKLCKDLDDIRVLEAKTVPEVGDRKVQHIPDSGMDAASVFFAEEYAKVIPIIFAFLGMVDGEAYIVAVLNPEKKSDVYVRKVPVKFKSFPVMIGYRAFEPLSLGIGIGDPVISSTATLGAFFEAKTAIKP</sequence>
<dbReference type="GO" id="GO:0043657">
    <property type="term" value="C:host cell"/>
    <property type="evidence" value="ECO:0007669"/>
    <property type="project" value="UniProtKB-SubCell"/>
</dbReference>
<dbReference type="Proteomes" id="UP000615446">
    <property type="component" value="Unassembled WGS sequence"/>
</dbReference>
<evidence type="ECO:0000256" key="1">
    <source>
        <dbReference type="ARBA" id="ARBA00004340"/>
    </source>
</evidence>
<evidence type="ECO:0000259" key="4">
    <source>
        <dbReference type="Pfam" id="PF20147"/>
    </source>
</evidence>
<dbReference type="InterPro" id="IPR045379">
    <property type="entry name" value="Crinkler_N"/>
</dbReference>
<dbReference type="GO" id="GO:0005576">
    <property type="term" value="C:extracellular region"/>
    <property type="evidence" value="ECO:0007669"/>
    <property type="project" value="UniProtKB-SubCell"/>
</dbReference>
<keyword evidence="3" id="KW-0964">Secreted</keyword>
<gene>
    <name evidence="5" type="ORF">RCL2_003041000</name>
</gene>
<dbReference type="AlphaFoldDB" id="A0A8H3MDQ2"/>
<feature type="domain" description="Crinkler effector protein N-terminal" evidence="4">
    <location>
        <begin position="7"/>
        <end position="97"/>
    </location>
</feature>
<evidence type="ECO:0000256" key="2">
    <source>
        <dbReference type="ARBA" id="ARBA00004613"/>
    </source>
</evidence>
<comment type="subcellular location">
    <subcellularLocation>
        <location evidence="1">Host cell</location>
    </subcellularLocation>
    <subcellularLocation>
        <location evidence="2">Secreted</location>
    </subcellularLocation>
</comment>